<keyword evidence="2" id="KW-1185">Reference proteome</keyword>
<name>A0AAN9QL58_PHACN</name>
<organism evidence="1 2">
    <name type="scientific">Phaseolus coccineus</name>
    <name type="common">Scarlet runner bean</name>
    <name type="synonym">Phaseolus multiflorus</name>
    <dbReference type="NCBI Taxonomy" id="3886"/>
    <lineage>
        <taxon>Eukaryota</taxon>
        <taxon>Viridiplantae</taxon>
        <taxon>Streptophyta</taxon>
        <taxon>Embryophyta</taxon>
        <taxon>Tracheophyta</taxon>
        <taxon>Spermatophyta</taxon>
        <taxon>Magnoliopsida</taxon>
        <taxon>eudicotyledons</taxon>
        <taxon>Gunneridae</taxon>
        <taxon>Pentapetalae</taxon>
        <taxon>rosids</taxon>
        <taxon>fabids</taxon>
        <taxon>Fabales</taxon>
        <taxon>Fabaceae</taxon>
        <taxon>Papilionoideae</taxon>
        <taxon>50 kb inversion clade</taxon>
        <taxon>NPAAA clade</taxon>
        <taxon>indigoferoid/millettioid clade</taxon>
        <taxon>Phaseoleae</taxon>
        <taxon>Phaseolus</taxon>
    </lineage>
</organism>
<sequence length="120" mass="12915">MGDTSVVCQGETSVVCQGETSVVCQGEESVVRQEEESVIAILEASVIAGMRGMVIARAVIGGWLSREVTQSWYAQRHHVAVLSEETCTQASHRAFSRPSLATGDCHRAPGKVLCKFPIKP</sequence>
<gene>
    <name evidence="1" type="ORF">VNO80_27244</name>
</gene>
<protein>
    <submittedName>
        <fullName evidence="1">Uncharacterized protein</fullName>
    </submittedName>
</protein>
<dbReference type="AlphaFoldDB" id="A0AAN9QL58"/>
<evidence type="ECO:0000313" key="2">
    <source>
        <dbReference type="Proteomes" id="UP001374584"/>
    </source>
</evidence>
<accession>A0AAN9QL58</accession>
<proteinExistence type="predicted"/>
<comment type="caution">
    <text evidence="1">The sequence shown here is derived from an EMBL/GenBank/DDBJ whole genome shotgun (WGS) entry which is preliminary data.</text>
</comment>
<dbReference type="EMBL" id="JAYMYR010000010">
    <property type="protein sequence ID" value="KAK7335418.1"/>
    <property type="molecule type" value="Genomic_DNA"/>
</dbReference>
<dbReference type="Proteomes" id="UP001374584">
    <property type="component" value="Unassembled WGS sequence"/>
</dbReference>
<evidence type="ECO:0000313" key="1">
    <source>
        <dbReference type="EMBL" id="KAK7335418.1"/>
    </source>
</evidence>
<reference evidence="1 2" key="1">
    <citation type="submission" date="2024-01" db="EMBL/GenBank/DDBJ databases">
        <title>The genomes of 5 underutilized Papilionoideae crops provide insights into root nodulation and disease resistanc.</title>
        <authorList>
            <person name="Jiang F."/>
        </authorList>
    </citation>
    <scope>NUCLEOTIDE SEQUENCE [LARGE SCALE GENOMIC DNA]</scope>
    <source>
        <strain evidence="1">JINMINGXINNONG_FW02</strain>
        <tissue evidence="1">Leaves</tissue>
    </source>
</reference>